<dbReference type="InterPro" id="IPR019819">
    <property type="entry name" value="Carboxylesterase_B_CS"/>
</dbReference>
<evidence type="ECO:0000256" key="2">
    <source>
        <dbReference type="ARBA" id="ARBA00022729"/>
    </source>
</evidence>
<keyword evidence="3" id="KW-0378">Hydrolase</keyword>
<dbReference type="OrthoDB" id="3200163at2759"/>
<dbReference type="Gene3D" id="3.40.50.1820">
    <property type="entry name" value="alpha/beta hydrolase"/>
    <property type="match status" value="1"/>
</dbReference>
<dbReference type="InterPro" id="IPR051093">
    <property type="entry name" value="Neuroligin/BSAL"/>
</dbReference>
<keyword evidence="7" id="KW-1185">Reference proteome</keyword>
<dbReference type="PRINTS" id="PR00878">
    <property type="entry name" value="CHOLNESTRASE"/>
</dbReference>
<gene>
    <name evidence="8" type="primary">LOC116297109</name>
</gene>
<dbReference type="InterPro" id="IPR000997">
    <property type="entry name" value="Cholinesterase"/>
</dbReference>
<dbReference type="PROSITE" id="PS00941">
    <property type="entry name" value="CARBOXYLESTERASE_B_2"/>
    <property type="match status" value="1"/>
</dbReference>
<evidence type="ECO:0000313" key="8">
    <source>
        <dbReference type="RefSeq" id="XP_031561133.1"/>
    </source>
</evidence>
<evidence type="ECO:0000256" key="5">
    <source>
        <dbReference type="SAM" id="SignalP"/>
    </source>
</evidence>
<dbReference type="InParanoid" id="A0A6P8I091"/>
<dbReference type="GO" id="GO:0004104">
    <property type="term" value="F:cholinesterase activity"/>
    <property type="evidence" value="ECO:0007669"/>
    <property type="project" value="InterPro"/>
</dbReference>
<feature type="active site" description="Charge relay system" evidence="4">
    <location>
        <position position="346"/>
    </location>
</feature>
<dbReference type="PANTHER" id="PTHR43903">
    <property type="entry name" value="NEUROLIGIN"/>
    <property type="match status" value="1"/>
</dbReference>
<dbReference type="InterPro" id="IPR002018">
    <property type="entry name" value="CarbesteraseB"/>
</dbReference>
<dbReference type="GeneID" id="116297109"/>
<dbReference type="InterPro" id="IPR029058">
    <property type="entry name" value="AB_hydrolase_fold"/>
</dbReference>
<evidence type="ECO:0000256" key="4">
    <source>
        <dbReference type="PIRSR" id="PIRSR600997-1"/>
    </source>
</evidence>
<name>A0A6P8I091_ACTTE</name>
<feature type="active site" description="Acyl-ester intermediate" evidence="4">
    <location>
        <position position="228"/>
    </location>
</feature>
<evidence type="ECO:0000256" key="1">
    <source>
        <dbReference type="ARBA" id="ARBA00005964"/>
    </source>
</evidence>
<evidence type="ECO:0000313" key="7">
    <source>
        <dbReference type="Proteomes" id="UP000515163"/>
    </source>
</evidence>
<feature type="active site" description="Charge relay system" evidence="4">
    <location>
        <position position="463"/>
    </location>
</feature>
<dbReference type="KEGG" id="aten:116297109"/>
<comment type="similarity">
    <text evidence="1">Belongs to the type-B carboxylesterase/lipase family.</text>
</comment>
<feature type="domain" description="Carboxylesterase type B" evidence="6">
    <location>
        <begin position="29"/>
        <end position="549"/>
    </location>
</feature>
<evidence type="ECO:0000259" key="6">
    <source>
        <dbReference type="Pfam" id="PF00135"/>
    </source>
</evidence>
<accession>A0A6P8I091</accession>
<feature type="chain" id="PRO_5028281157" evidence="5">
    <location>
        <begin position="24"/>
        <end position="585"/>
    </location>
</feature>
<dbReference type="Proteomes" id="UP000515163">
    <property type="component" value="Unplaced"/>
</dbReference>
<organism evidence="7 8">
    <name type="scientific">Actinia tenebrosa</name>
    <name type="common">Australian red waratah sea anemone</name>
    <dbReference type="NCBI Taxonomy" id="6105"/>
    <lineage>
        <taxon>Eukaryota</taxon>
        <taxon>Metazoa</taxon>
        <taxon>Cnidaria</taxon>
        <taxon>Anthozoa</taxon>
        <taxon>Hexacorallia</taxon>
        <taxon>Actiniaria</taxon>
        <taxon>Actiniidae</taxon>
        <taxon>Actinia</taxon>
    </lineage>
</organism>
<sequence length="585" mass="66974">MLLLSKRVVLFLTLHLFHEVVLGSKMNHRRVLTQQGYVRGIRQDIQTNNGQAKTVYKFLGVPYVEKPIGDLRFKPPQALSTRRSSDYDATSVRPICMQDEYYFDSIRGAWPEFDPKRDMSEDCLYLNIYTQSTRGKKKYPVIFYIHGGGYFSGSPTRDTSPGEYLPTRGVVLVTIQYRLGPFGFFTTGDSEAPGNVGLLDQVEALKWVQRNIEGFCGDKNSVTLLGESAGGSSVGLHYLSPLSRGLFHRGIAVSGVDLCPFAHKPKSTVLEYSKELVRKVNCSKATSRQILQCLKSVSSATFFNNRIYWLMQPFVDQRFLPDEPKILRKRGKFYKLPLMSGFVSQEGSFVVDLYSKNYNTTYNSTGLGEYLDNVFLPIEYNCKKDKAYVAYNALKFQYTPWDDLNNRAMFRHKLTEMWSDYFFIAPTDAALTIHSDHGDPTYMFEFAHRSRYHPKPEWMGVIHEDTTAYKFGLPLLNSKTRLKFDKKDKKVSDMVVTMFTNFAKFGNPTPRRVRGLKWDNFDSSKKAYLKIKENSVMTSKYHPLRMAFWNSYFLTLLPKKPLPPSGGKDSVVSDAAVNMNYGKLN</sequence>
<evidence type="ECO:0000256" key="3">
    <source>
        <dbReference type="ARBA" id="ARBA00022801"/>
    </source>
</evidence>
<dbReference type="SUPFAM" id="SSF53474">
    <property type="entry name" value="alpha/beta-Hydrolases"/>
    <property type="match status" value="1"/>
</dbReference>
<dbReference type="Pfam" id="PF00135">
    <property type="entry name" value="COesterase"/>
    <property type="match status" value="1"/>
</dbReference>
<proteinExistence type="inferred from homology"/>
<dbReference type="AlphaFoldDB" id="A0A6P8I091"/>
<protein>
    <submittedName>
        <fullName evidence="8">Cholinesterase 1-like</fullName>
    </submittedName>
</protein>
<reference evidence="8" key="1">
    <citation type="submission" date="2025-08" db="UniProtKB">
        <authorList>
            <consortium name="RefSeq"/>
        </authorList>
    </citation>
    <scope>IDENTIFICATION</scope>
    <source>
        <tissue evidence="8">Tentacle</tissue>
    </source>
</reference>
<keyword evidence="2 5" id="KW-0732">Signal</keyword>
<feature type="signal peptide" evidence="5">
    <location>
        <begin position="1"/>
        <end position="23"/>
    </location>
</feature>
<dbReference type="RefSeq" id="XP_031561133.1">
    <property type="nucleotide sequence ID" value="XM_031705273.1"/>
</dbReference>